<dbReference type="PROSITE" id="PS51155">
    <property type="entry name" value="CHIT_BIND_RR_2"/>
    <property type="match status" value="2"/>
</dbReference>
<dbReference type="GO" id="GO:0005615">
    <property type="term" value="C:extracellular space"/>
    <property type="evidence" value="ECO:0007669"/>
    <property type="project" value="TreeGrafter"/>
</dbReference>
<dbReference type="PROSITE" id="PS00233">
    <property type="entry name" value="CHIT_BIND_RR_1"/>
    <property type="match status" value="2"/>
</dbReference>
<dbReference type="PANTHER" id="PTHR12236">
    <property type="entry name" value="STRUCTURAL CONTITUENT OF CUTICLE"/>
    <property type="match status" value="1"/>
</dbReference>
<evidence type="ECO:0000256" key="4">
    <source>
        <dbReference type="SAM" id="SignalP"/>
    </source>
</evidence>
<name>A0A5E4Q5G9_9NEOP</name>
<dbReference type="Pfam" id="PF00379">
    <property type="entry name" value="Chitin_bind_4"/>
    <property type="match status" value="2"/>
</dbReference>
<dbReference type="InterPro" id="IPR051217">
    <property type="entry name" value="Insect_Cuticle_Struc_Prot"/>
</dbReference>
<dbReference type="GO" id="GO:0031012">
    <property type="term" value="C:extracellular matrix"/>
    <property type="evidence" value="ECO:0007669"/>
    <property type="project" value="TreeGrafter"/>
</dbReference>
<dbReference type="Proteomes" id="UP000324832">
    <property type="component" value="Unassembled WGS sequence"/>
</dbReference>
<organism evidence="5 6">
    <name type="scientific">Leptidea sinapis</name>
    <dbReference type="NCBI Taxonomy" id="189913"/>
    <lineage>
        <taxon>Eukaryota</taxon>
        <taxon>Metazoa</taxon>
        <taxon>Ecdysozoa</taxon>
        <taxon>Arthropoda</taxon>
        <taxon>Hexapoda</taxon>
        <taxon>Insecta</taxon>
        <taxon>Pterygota</taxon>
        <taxon>Neoptera</taxon>
        <taxon>Endopterygota</taxon>
        <taxon>Lepidoptera</taxon>
        <taxon>Glossata</taxon>
        <taxon>Ditrysia</taxon>
        <taxon>Papilionoidea</taxon>
        <taxon>Pieridae</taxon>
        <taxon>Dismorphiinae</taxon>
        <taxon>Leptidea</taxon>
    </lineage>
</organism>
<accession>A0A5E4Q5G9</accession>
<evidence type="ECO:0000256" key="2">
    <source>
        <dbReference type="ARBA" id="ARBA00022729"/>
    </source>
</evidence>
<gene>
    <name evidence="5" type="ORF">LSINAPIS_LOCUS5679</name>
</gene>
<dbReference type="GO" id="GO:0042302">
    <property type="term" value="F:structural constituent of cuticle"/>
    <property type="evidence" value="ECO:0007669"/>
    <property type="project" value="UniProtKB-UniRule"/>
</dbReference>
<feature type="chain" id="PRO_5023039244" evidence="4">
    <location>
        <begin position="19"/>
        <end position="553"/>
    </location>
</feature>
<dbReference type="PRINTS" id="PR00947">
    <property type="entry name" value="CUTICLE"/>
</dbReference>
<sequence length="553" mass="62069">MQAFQVLTLLAVVVTTHAGYFRPAAGGGYGFDRGSQGYTSDNSAVGYNSYYTRPKYAFDYSVHDPHTGDHKTQWETREGDVVRGAYSLAEPDGTTRIVEYTADDINGFKAVVFLVQILLCVCQEQTIQEISGQEQQDNNPSYSFGYGVSDIRTGDIKTVWEEKEGDTVKGHYSVIEPDGSMRTVEYSAGPNTGFTAVVNNDGKQNEAAINSNLPEAMEDKVLRDYDRYYDFSDDADVDSPYRIKEKKRNKHPYDSLFKDYSYFKQPKYPADQLSEYSHSISIKHPLEDTYDGPAHSHTGYGSDPNCHKKHKVEYFGHVPDLDFRKQKYPPISDSYKYEHDKYKSEASTIDEEKFVYPYKQKLHKPLKHGEYAEPPFKYGFSNGQEFPSAEGYSDYSAPRPKKKYKPHKNLDDFGNVDDYVLVPKRKVKKPPRIIESPEYQEDEEFDQRVPFSGYEEDYEDRYLKPPRATTASPKEVVKKVVKKKPAIVACALLVVVHGGLIASPHGAVSSQSIVLGHPAPAYAAPAYAAPAYAAPALAAPAYGLGYGLDSTPL</sequence>
<evidence type="ECO:0000313" key="6">
    <source>
        <dbReference type="Proteomes" id="UP000324832"/>
    </source>
</evidence>
<dbReference type="InterPro" id="IPR000618">
    <property type="entry name" value="Insect_cuticle"/>
</dbReference>
<keyword evidence="6" id="KW-1185">Reference proteome</keyword>
<proteinExistence type="predicted"/>
<keyword evidence="2 4" id="KW-0732">Signal</keyword>
<evidence type="ECO:0000256" key="3">
    <source>
        <dbReference type="PROSITE-ProRule" id="PRU00497"/>
    </source>
</evidence>
<protein>
    <submittedName>
        <fullName evidence="5">Uncharacterized protein</fullName>
    </submittedName>
</protein>
<evidence type="ECO:0000313" key="5">
    <source>
        <dbReference type="EMBL" id="VVC93505.1"/>
    </source>
</evidence>
<dbReference type="InterPro" id="IPR031311">
    <property type="entry name" value="CHIT_BIND_RR_consensus"/>
</dbReference>
<feature type="signal peptide" evidence="4">
    <location>
        <begin position="1"/>
        <end position="18"/>
    </location>
</feature>
<keyword evidence="1 3" id="KW-0193">Cuticle</keyword>
<dbReference type="EMBL" id="FZQP02001670">
    <property type="protein sequence ID" value="VVC93505.1"/>
    <property type="molecule type" value="Genomic_DNA"/>
</dbReference>
<dbReference type="PANTHER" id="PTHR12236:SF95">
    <property type="entry name" value="CUTICULAR PROTEIN 76BD, ISOFORM C-RELATED"/>
    <property type="match status" value="1"/>
</dbReference>
<evidence type="ECO:0000256" key="1">
    <source>
        <dbReference type="ARBA" id="ARBA00022460"/>
    </source>
</evidence>
<dbReference type="AlphaFoldDB" id="A0A5E4Q5G9"/>
<reference evidence="5 6" key="1">
    <citation type="submission" date="2017-07" db="EMBL/GenBank/DDBJ databases">
        <authorList>
            <person name="Talla V."/>
            <person name="Backstrom N."/>
        </authorList>
    </citation>
    <scope>NUCLEOTIDE SEQUENCE [LARGE SCALE GENOMIC DNA]</scope>
</reference>